<feature type="compositionally biased region" description="Basic and acidic residues" evidence="3">
    <location>
        <begin position="402"/>
        <end position="423"/>
    </location>
</feature>
<gene>
    <name evidence="5" type="ORF">CHARACLAT_021555</name>
</gene>
<dbReference type="InterPro" id="IPR050252">
    <property type="entry name" value="Beta/Gamma-Crystallin"/>
</dbReference>
<feature type="compositionally biased region" description="Polar residues" evidence="3">
    <location>
        <begin position="722"/>
        <end position="733"/>
    </location>
</feature>
<dbReference type="Proteomes" id="UP001352852">
    <property type="component" value="Unassembled WGS sequence"/>
</dbReference>
<dbReference type="PROSITE" id="PS50915">
    <property type="entry name" value="CRYSTALLIN_BETA_GAMMA"/>
    <property type="match status" value="1"/>
</dbReference>
<feature type="compositionally biased region" description="Basic and acidic residues" evidence="3">
    <location>
        <begin position="766"/>
        <end position="806"/>
    </location>
</feature>
<feature type="region of interest" description="Disordered" evidence="3">
    <location>
        <begin position="1118"/>
        <end position="1151"/>
    </location>
</feature>
<feature type="compositionally biased region" description="Basic and acidic residues" evidence="3">
    <location>
        <begin position="1014"/>
        <end position="1028"/>
    </location>
</feature>
<feature type="compositionally biased region" description="Polar residues" evidence="3">
    <location>
        <begin position="1492"/>
        <end position="1509"/>
    </location>
</feature>
<feature type="domain" description="Beta/gamma crystallin 'Greek key'" evidence="4">
    <location>
        <begin position="1642"/>
        <end position="1681"/>
    </location>
</feature>
<evidence type="ECO:0000313" key="6">
    <source>
        <dbReference type="Proteomes" id="UP001352852"/>
    </source>
</evidence>
<comment type="caution">
    <text evidence="5">The sequence shown here is derived from an EMBL/GenBank/DDBJ whole genome shotgun (WGS) entry which is preliminary data.</text>
</comment>
<dbReference type="PANTHER" id="PTHR11818:SF42">
    <property type="entry name" value="VOLTAGE-GATED HYDROGEN CHANNEL 1"/>
    <property type="match status" value="1"/>
</dbReference>
<feature type="region of interest" description="Disordered" evidence="3">
    <location>
        <begin position="87"/>
        <end position="141"/>
    </location>
</feature>
<dbReference type="EMBL" id="JAHUTJ010075888">
    <property type="protein sequence ID" value="MED6294490.1"/>
    <property type="molecule type" value="Genomic_DNA"/>
</dbReference>
<feature type="compositionally biased region" description="Basic and acidic residues" evidence="3">
    <location>
        <begin position="545"/>
        <end position="558"/>
    </location>
</feature>
<evidence type="ECO:0000256" key="2">
    <source>
        <dbReference type="ARBA" id="ARBA00022737"/>
    </source>
</evidence>
<keyword evidence="6" id="KW-1185">Reference proteome</keyword>
<sequence length="1682" mass="184113">MSEGPEEHPSTGVLGRIGSWFSPWRGNSPKSLDGSDFSASDFAQRTEGEDKSEESVRIPAKERQWQEEGDTSSLGLFEEFLSCEEDATQSAHRDVSVACSTETGEGGPREELAERWKQRTGQGKETENSNTPSASGNPERNVSYLTHLSSSSKQGVAWDFDQAQTQPQALRQVQAQAGRRLHVYLEETSVIQCGQDTCAGKEVVCKTVKRSLQVLRKSKSSPGFDLAVSSSPTNAEKNVRLAACAQSYYSVLGGVSLKTHKDSWLETEPEQTKADDMGRKNSNRRRIRKNSQGDRVKSPTEKTPRNAQAADEFPPAGSSADSPQGKSLNNHLEEASSDSSFKPSPSLQVSPEGGESKISSTDMVKQLDRLQNSIPVPAASQTGTMDVGADMDEDESLYKVQRKTETPESKRRSIKVSKSEVKMFPKNIPLKPEQNTTEDHQDVSNMLKEITEEEQLKTETDASPPDPKKVAEEHKPVAGQIADKISLFEQKGQDAGFKKTSQTPRSANVSPTRTVPDRLKTDLLSSEQRSKSAERYGRYGIASTDGEKPMTIKERMRTFAEASKSQTKPVPTQRPPLKGMSQKFHSSVAVPSSKSSELDILDKLDTKEPIQTKTKSEITTKPDGQDISAAGVQMPIQELQQMNSKTNETKTKDVDQVTHLTTTEKDDLEDSADTTKNITPQHKSPSRTGSQSKRRKNKETACPISPNVQIKPNVSDIKQEEWGNTQEMPSTPKQLPKTITLPSQKLPGDKSGMQLLSETKQDIFKNELEGAAKSSVNRDEPDTACRSSETKGTIDKEGDILPKQEEISEEQSFTFTQDRQNSSEDRIETSTSSPSTALSAKQHVEMPPAANQESSAEQPKFDEELSMQLESTTKQEGSTPSKEEAEQNQLPPSTDTLLICQAETEEVEKLEITNSGNLHHTEERDIEKTQQLLPSDKTPTKDNVADSRQSILGKEQSAGESKQPEANCQISKNTTGSSALPVETQKPSELLTIPPEKATICTSTQTYEAVSATESDKEPQKAETDKNVPPESQPELAESSGIQSELVARATKANSVSMEKSENSLDDSCAHGANDAELSESKAITKAATPDEVVSAKGASDTLVRVLAQVDVIYKEKTDSTAEESSCISDNESTLRKGLREDDKEKGTTVPTVQEIRNPTLSHTWSEESRCTQSMTDVSSLKDAKKITQCPTDSITLHLTGNEKEKAAEKIFTLPANTLSPVANSDSSSHSQVHKVIKEPANNTLSQTPTPPLPLEANKLIPESIYLSVRKLSLPRELKKDNSSQQQETPSSWLDVDVPKHKLKVLEGKLTSSGSESNLLDTSGELDDDDFVKKIQKLCAPFSLPPRKHNHLRTPQPPFVMPAIREDRFEKPFDPEEFTFGLRKQSKLTLEKTPSLLANLKSSETKSSLIPSRVSFADRSLLLSGRRDKDTEEEGKEETEDQIKVKSRLERSCILSSLTSSLIRGKRNGAQTQSEVTSSDHLLPSEGPQLGPLTSPQLAPQSPTASAATKHTEAKQSEEETCTAETVVSDSGPPLPAFNDIKLPDYLEKYLPQHQVKAVPGLQGQDQVKPELTGKMASLLSGGMADGVIKPGLVLPDSAAPSFSGIPPTTHPKHLSKEPLTQPHEALRNTIRAVKGFHKRPGKIVLFEKAQFSGQAYEIYRDVADASSLVLSPLISVNVVRG</sequence>
<keyword evidence="2" id="KW-0677">Repeat</keyword>
<dbReference type="InterPro" id="IPR011024">
    <property type="entry name" value="G_crystallin-like"/>
</dbReference>
<feature type="compositionally biased region" description="Basic and acidic residues" evidence="3">
    <location>
        <begin position="596"/>
        <end position="624"/>
    </location>
</feature>
<evidence type="ECO:0000256" key="1">
    <source>
        <dbReference type="ARBA" id="ARBA00009646"/>
    </source>
</evidence>
<feature type="compositionally biased region" description="Basic and acidic residues" evidence="3">
    <location>
        <begin position="454"/>
        <end position="476"/>
    </location>
</feature>
<name>A0ABU7F5X3_9TELE</name>
<feature type="compositionally biased region" description="Low complexity" evidence="3">
    <location>
        <begin position="337"/>
        <end position="346"/>
    </location>
</feature>
<accession>A0ABU7F5X3</accession>
<feature type="compositionally biased region" description="Basic and acidic residues" evidence="3">
    <location>
        <begin position="265"/>
        <end position="279"/>
    </location>
</feature>
<feature type="compositionally biased region" description="Basic and acidic residues" evidence="3">
    <location>
        <begin position="528"/>
        <end position="537"/>
    </location>
</feature>
<feature type="region of interest" description="Disordered" evidence="3">
    <location>
        <begin position="1464"/>
        <end position="1536"/>
    </location>
</feature>
<reference evidence="5 6" key="1">
    <citation type="submission" date="2021-06" db="EMBL/GenBank/DDBJ databases">
        <authorList>
            <person name="Palmer J.M."/>
        </authorList>
    </citation>
    <scope>NUCLEOTIDE SEQUENCE [LARGE SCALE GENOMIC DNA]</scope>
    <source>
        <strain evidence="5 6">CL_MEX2019</strain>
        <tissue evidence="5">Muscle</tissue>
    </source>
</reference>
<comment type="similarity">
    <text evidence="1">Belongs to the beta/gamma-crystallin family.</text>
</comment>
<feature type="non-terminal residue" evidence="5">
    <location>
        <position position="1682"/>
    </location>
</feature>
<dbReference type="InterPro" id="IPR001064">
    <property type="entry name" value="Beta/gamma_crystallin"/>
</dbReference>
<feature type="compositionally biased region" description="Low complexity" evidence="3">
    <location>
        <begin position="586"/>
        <end position="595"/>
    </location>
</feature>
<feature type="compositionally biased region" description="Basic and acidic residues" evidence="3">
    <location>
        <begin position="1133"/>
        <end position="1147"/>
    </location>
</feature>
<feature type="compositionally biased region" description="Basic and acidic residues" evidence="3">
    <location>
        <begin position="44"/>
        <end position="66"/>
    </location>
</feature>
<proteinExistence type="inferred from homology"/>
<feature type="region of interest" description="Disordered" evidence="3">
    <location>
        <begin position="766"/>
        <end position="1097"/>
    </location>
</feature>
<dbReference type="Gene3D" id="2.60.20.10">
    <property type="entry name" value="Crystallins"/>
    <property type="match status" value="1"/>
</dbReference>
<feature type="region of interest" description="Disordered" evidence="3">
    <location>
        <begin position="265"/>
        <end position="476"/>
    </location>
</feature>
<evidence type="ECO:0000313" key="5">
    <source>
        <dbReference type="EMBL" id="MED6294490.1"/>
    </source>
</evidence>
<feature type="region of interest" description="Disordered" evidence="3">
    <location>
        <begin position="1"/>
        <end position="71"/>
    </location>
</feature>
<feature type="compositionally biased region" description="Polar residues" evidence="3">
    <location>
        <begin position="128"/>
        <end position="141"/>
    </location>
</feature>
<feature type="compositionally biased region" description="Polar residues" evidence="3">
    <location>
        <begin position="810"/>
        <end position="820"/>
    </location>
</feature>
<feature type="compositionally biased region" description="Polar residues" evidence="3">
    <location>
        <begin position="887"/>
        <end position="896"/>
    </location>
</feature>
<feature type="compositionally biased region" description="Polar residues" evidence="3">
    <location>
        <begin position="958"/>
        <end position="978"/>
    </location>
</feature>
<feature type="compositionally biased region" description="Basic and acidic residues" evidence="3">
    <location>
        <begin position="919"/>
        <end position="928"/>
    </location>
</feature>
<feature type="compositionally biased region" description="Polar residues" evidence="3">
    <location>
        <begin position="319"/>
        <end position="330"/>
    </location>
</feature>
<feature type="compositionally biased region" description="Polar residues" evidence="3">
    <location>
        <begin position="357"/>
        <end position="384"/>
    </location>
</feature>
<dbReference type="PANTHER" id="PTHR11818">
    <property type="entry name" value="BETA/GAMMA CRYSTALLIN"/>
    <property type="match status" value="1"/>
</dbReference>
<evidence type="ECO:0000259" key="4">
    <source>
        <dbReference type="PROSITE" id="PS50915"/>
    </source>
</evidence>
<feature type="compositionally biased region" description="Basic and acidic residues" evidence="3">
    <location>
        <begin position="647"/>
        <end position="656"/>
    </location>
</feature>
<dbReference type="SUPFAM" id="SSF49695">
    <property type="entry name" value="gamma-Crystallin-like"/>
    <property type="match status" value="1"/>
</dbReference>
<feature type="compositionally biased region" description="Basic and acidic residues" evidence="3">
    <location>
        <begin position="291"/>
        <end position="304"/>
    </location>
</feature>
<protein>
    <recommendedName>
        <fullName evidence="4">Beta/gamma crystallin 'Greek key' domain-containing protein</fullName>
    </recommendedName>
</protein>
<feature type="compositionally biased region" description="Polar residues" evidence="3">
    <location>
        <begin position="1469"/>
        <end position="1480"/>
    </location>
</feature>
<feature type="compositionally biased region" description="Polar residues" evidence="3">
    <location>
        <begin position="1123"/>
        <end position="1132"/>
    </location>
</feature>
<feature type="compositionally biased region" description="Polar residues" evidence="3">
    <location>
        <begin position="674"/>
        <end position="691"/>
    </location>
</feature>
<feature type="region of interest" description="Disordered" evidence="3">
    <location>
        <begin position="490"/>
        <end position="752"/>
    </location>
</feature>
<feature type="compositionally biased region" description="Basic and acidic residues" evidence="3">
    <location>
        <begin position="107"/>
        <end position="127"/>
    </location>
</feature>
<feature type="compositionally biased region" description="Polar residues" evidence="3">
    <location>
        <begin position="499"/>
        <end position="513"/>
    </location>
</feature>
<evidence type="ECO:0000256" key="3">
    <source>
        <dbReference type="SAM" id="MobiDB-lite"/>
    </source>
</evidence>
<feature type="compositionally biased region" description="Polar residues" evidence="3">
    <location>
        <begin position="868"/>
        <end position="880"/>
    </location>
</feature>
<organism evidence="5 6">
    <name type="scientific">Characodon lateralis</name>
    <dbReference type="NCBI Taxonomy" id="208331"/>
    <lineage>
        <taxon>Eukaryota</taxon>
        <taxon>Metazoa</taxon>
        <taxon>Chordata</taxon>
        <taxon>Craniata</taxon>
        <taxon>Vertebrata</taxon>
        <taxon>Euteleostomi</taxon>
        <taxon>Actinopterygii</taxon>
        <taxon>Neopterygii</taxon>
        <taxon>Teleostei</taxon>
        <taxon>Neoteleostei</taxon>
        <taxon>Acanthomorphata</taxon>
        <taxon>Ovalentaria</taxon>
        <taxon>Atherinomorphae</taxon>
        <taxon>Cyprinodontiformes</taxon>
        <taxon>Goodeidae</taxon>
        <taxon>Characodon</taxon>
    </lineage>
</organism>